<dbReference type="EMBL" id="PFFO01000034">
    <property type="protein sequence ID" value="PIW08474.1"/>
    <property type="molecule type" value="Genomic_DNA"/>
</dbReference>
<comment type="caution">
    <text evidence="1">The sequence shown here is derived from an EMBL/GenBank/DDBJ whole genome shotgun (WGS) entry which is preliminary data.</text>
</comment>
<gene>
    <name evidence="1" type="ORF">COW38_00720</name>
</gene>
<reference evidence="2" key="1">
    <citation type="submission" date="2017-09" db="EMBL/GenBank/DDBJ databases">
        <title>Depth-based differentiation of microbial function through sediment-hosted aquifers and enrichment of novel symbionts in the deep terrestrial subsurface.</title>
        <authorList>
            <person name="Probst A.J."/>
            <person name="Ladd B."/>
            <person name="Jarett J.K."/>
            <person name="Geller-Mcgrath D.E."/>
            <person name="Sieber C.M.K."/>
            <person name="Emerson J.B."/>
            <person name="Anantharaman K."/>
            <person name="Thomas B.C."/>
            <person name="Malmstrom R."/>
            <person name="Stieglmeier M."/>
            <person name="Klingl A."/>
            <person name="Woyke T."/>
            <person name="Ryan C.M."/>
            <person name="Banfield J.F."/>
        </authorList>
    </citation>
    <scope>NUCLEOTIDE SEQUENCE [LARGE SCALE GENOMIC DNA]</scope>
</reference>
<proteinExistence type="predicted"/>
<dbReference type="AlphaFoldDB" id="A0A2M7FST2"/>
<feature type="non-terminal residue" evidence="1">
    <location>
        <position position="1"/>
    </location>
</feature>
<evidence type="ECO:0000313" key="2">
    <source>
        <dbReference type="Proteomes" id="UP000230556"/>
    </source>
</evidence>
<dbReference type="Proteomes" id="UP000230556">
    <property type="component" value="Unassembled WGS sequence"/>
</dbReference>
<organism evidence="1 2">
    <name type="scientific">Candidatus Collierbacteria bacterium CG17_big_fil_post_rev_8_21_14_2_50_45_7</name>
    <dbReference type="NCBI Taxonomy" id="1974536"/>
    <lineage>
        <taxon>Bacteria</taxon>
        <taxon>Candidatus Collieribacteriota</taxon>
    </lineage>
</organism>
<evidence type="ECO:0000313" key="1">
    <source>
        <dbReference type="EMBL" id="PIW08474.1"/>
    </source>
</evidence>
<sequence length="188" mass="19846">GGTTNYTKFDTTGAQTFAGSAMPIAEISFRAQDADLPVTSPAALTGVGDANGKFQTLNFDPNIDENADFSFKMPGNYEAGTNVVIELVWMSADTTASHEAVFTADYWAVADSEDLDSATLSGSPVSGTFTDSTTAGARNTHSLTLISPTIAPEDVVNIRLTRDADNVADDCVNDGQILQVNVQFYVNS</sequence>
<protein>
    <submittedName>
        <fullName evidence="1">Uncharacterized protein</fullName>
    </submittedName>
</protein>
<name>A0A2M7FST2_9BACT</name>
<accession>A0A2M7FST2</accession>